<organism evidence="1 2">
    <name type="scientific">Sphaerisporangium corydalis</name>
    <dbReference type="NCBI Taxonomy" id="1441875"/>
    <lineage>
        <taxon>Bacteria</taxon>
        <taxon>Bacillati</taxon>
        <taxon>Actinomycetota</taxon>
        <taxon>Actinomycetes</taxon>
        <taxon>Streptosporangiales</taxon>
        <taxon>Streptosporangiaceae</taxon>
        <taxon>Sphaerisporangium</taxon>
    </lineage>
</organism>
<dbReference type="EMBL" id="JBHSFN010000004">
    <property type="protein sequence ID" value="MFC4586278.1"/>
    <property type="molecule type" value="Genomic_DNA"/>
</dbReference>
<evidence type="ECO:0000313" key="2">
    <source>
        <dbReference type="Proteomes" id="UP001595891"/>
    </source>
</evidence>
<comment type="caution">
    <text evidence="1">The sequence shown here is derived from an EMBL/GenBank/DDBJ whole genome shotgun (WGS) entry which is preliminary data.</text>
</comment>
<dbReference type="Proteomes" id="UP001595891">
    <property type="component" value="Unassembled WGS sequence"/>
</dbReference>
<reference evidence="2" key="1">
    <citation type="journal article" date="2019" name="Int. J. Syst. Evol. Microbiol.">
        <title>The Global Catalogue of Microorganisms (GCM) 10K type strain sequencing project: providing services to taxonomists for standard genome sequencing and annotation.</title>
        <authorList>
            <consortium name="The Broad Institute Genomics Platform"/>
            <consortium name="The Broad Institute Genome Sequencing Center for Infectious Disease"/>
            <person name="Wu L."/>
            <person name="Ma J."/>
        </authorList>
    </citation>
    <scope>NUCLEOTIDE SEQUENCE [LARGE SCALE GENOMIC DNA]</scope>
    <source>
        <strain evidence="2">CCUG 49560</strain>
    </source>
</reference>
<dbReference type="RefSeq" id="WP_262843621.1">
    <property type="nucleotide sequence ID" value="NZ_JANZYP010000020.1"/>
</dbReference>
<accession>A0ABV9EAC8</accession>
<evidence type="ECO:0000313" key="1">
    <source>
        <dbReference type="EMBL" id="MFC4586278.1"/>
    </source>
</evidence>
<keyword evidence="2" id="KW-1185">Reference proteome</keyword>
<protein>
    <submittedName>
        <fullName evidence="1">Uncharacterized protein</fullName>
    </submittedName>
</protein>
<name>A0ABV9EAC8_9ACTN</name>
<sequence length="173" mass="18091">MATSTGTIIRRTGVAVTAGLLAGLVGMGMPAAGAAALPGSAAALRASSSSGSCSKGGASINFSAYYHNSSRYHVFTSFAWTIAGSGVHNKNNVQVRVKYDNARGHDPIYWTWISPDNIRKGRSTLNSGTRNGGNPVPASGVRVPKSKKAYTEFKAVFDKSGTDPRCTGHTRNI</sequence>
<proteinExistence type="predicted"/>
<gene>
    <name evidence="1" type="ORF">ACFO8L_09350</name>
</gene>